<sequence length="126" mass="13779">MFRTSDIVLIAVMVAAAAMTYTIKRNAEVQVAAVHKLKAQIRTEEDTINLLKADWSLLTQPGRLQKLTELYQPQLELAPVGGRQIVGMDALPPRVLSIENLTAEKFDLEPDDGILGQDPIATGGIQ</sequence>
<comment type="caution">
    <text evidence="1">The sequence shown here is derived from an EMBL/GenBank/DDBJ whole genome shotgun (WGS) entry which is preliminary data.</text>
</comment>
<protein>
    <recommendedName>
        <fullName evidence="3">Cell division protein FtsL</fullName>
    </recommendedName>
</protein>
<organism evidence="1 2">
    <name type="scientific">Aquamicrobium soli</name>
    <dbReference type="NCBI Taxonomy" id="1811518"/>
    <lineage>
        <taxon>Bacteria</taxon>
        <taxon>Pseudomonadati</taxon>
        <taxon>Pseudomonadota</taxon>
        <taxon>Alphaproteobacteria</taxon>
        <taxon>Hyphomicrobiales</taxon>
        <taxon>Phyllobacteriaceae</taxon>
        <taxon>Aquamicrobium</taxon>
    </lineage>
</organism>
<reference evidence="2" key="1">
    <citation type="journal article" date="2019" name="Int. J. Syst. Evol. Microbiol.">
        <title>The Global Catalogue of Microorganisms (GCM) 10K type strain sequencing project: providing services to taxonomists for standard genome sequencing and annotation.</title>
        <authorList>
            <consortium name="The Broad Institute Genomics Platform"/>
            <consortium name="The Broad Institute Genome Sequencing Center for Infectious Disease"/>
            <person name="Wu L."/>
            <person name="Ma J."/>
        </authorList>
    </citation>
    <scope>NUCLEOTIDE SEQUENCE [LARGE SCALE GENOMIC DNA]</scope>
    <source>
        <strain evidence="2">KCTC 52165</strain>
    </source>
</reference>
<dbReference type="Proteomes" id="UP001595583">
    <property type="component" value="Unassembled WGS sequence"/>
</dbReference>
<accession>A0ABV7KGB7</accession>
<dbReference type="EMBL" id="JBHRTK010000022">
    <property type="protein sequence ID" value="MFC3208420.1"/>
    <property type="molecule type" value="Genomic_DNA"/>
</dbReference>
<name>A0ABV7KGB7_9HYPH</name>
<dbReference type="RefSeq" id="WP_378223682.1">
    <property type="nucleotide sequence ID" value="NZ_JBHRTK010000022.1"/>
</dbReference>
<gene>
    <name evidence="1" type="ORF">ACFOHJ_19540</name>
</gene>
<keyword evidence="2" id="KW-1185">Reference proteome</keyword>
<evidence type="ECO:0008006" key="3">
    <source>
        <dbReference type="Google" id="ProtNLM"/>
    </source>
</evidence>
<proteinExistence type="predicted"/>
<evidence type="ECO:0000313" key="2">
    <source>
        <dbReference type="Proteomes" id="UP001595583"/>
    </source>
</evidence>
<evidence type="ECO:0000313" key="1">
    <source>
        <dbReference type="EMBL" id="MFC3208420.1"/>
    </source>
</evidence>